<evidence type="ECO:0000313" key="1">
    <source>
        <dbReference type="EMBL" id="ODQ69034.1"/>
    </source>
</evidence>
<protein>
    <submittedName>
        <fullName evidence="1">Uncharacterized protein</fullName>
    </submittedName>
</protein>
<accession>A0A1E3PUS9</accession>
<proteinExistence type="predicted"/>
<dbReference type="EMBL" id="KV454306">
    <property type="protein sequence ID" value="ODQ69034.1"/>
    <property type="molecule type" value="Genomic_DNA"/>
</dbReference>
<organism evidence="1 2">
    <name type="scientific">Lipomyces starkeyi NRRL Y-11557</name>
    <dbReference type="NCBI Taxonomy" id="675824"/>
    <lineage>
        <taxon>Eukaryota</taxon>
        <taxon>Fungi</taxon>
        <taxon>Dikarya</taxon>
        <taxon>Ascomycota</taxon>
        <taxon>Saccharomycotina</taxon>
        <taxon>Lipomycetes</taxon>
        <taxon>Lipomycetales</taxon>
        <taxon>Lipomycetaceae</taxon>
        <taxon>Lipomyces</taxon>
    </lineage>
</organism>
<evidence type="ECO:0000313" key="2">
    <source>
        <dbReference type="Proteomes" id="UP000094385"/>
    </source>
</evidence>
<gene>
    <name evidence="1" type="ORF">LIPSTDRAFT_203249</name>
</gene>
<reference evidence="1 2" key="1">
    <citation type="journal article" date="2016" name="Proc. Natl. Acad. Sci. U.S.A.">
        <title>Comparative genomics of biotechnologically important yeasts.</title>
        <authorList>
            <person name="Riley R."/>
            <person name="Haridas S."/>
            <person name="Wolfe K.H."/>
            <person name="Lopes M.R."/>
            <person name="Hittinger C.T."/>
            <person name="Goeker M."/>
            <person name="Salamov A.A."/>
            <person name="Wisecaver J.H."/>
            <person name="Long T.M."/>
            <person name="Calvey C.H."/>
            <person name="Aerts A.L."/>
            <person name="Barry K.W."/>
            <person name="Choi C."/>
            <person name="Clum A."/>
            <person name="Coughlan A.Y."/>
            <person name="Deshpande S."/>
            <person name="Douglass A.P."/>
            <person name="Hanson S.J."/>
            <person name="Klenk H.-P."/>
            <person name="LaButti K.M."/>
            <person name="Lapidus A."/>
            <person name="Lindquist E.A."/>
            <person name="Lipzen A.M."/>
            <person name="Meier-Kolthoff J.P."/>
            <person name="Ohm R.A."/>
            <person name="Otillar R.P."/>
            <person name="Pangilinan J.L."/>
            <person name="Peng Y."/>
            <person name="Rokas A."/>
            <person name="Rosa C.A."/>
            <person name="Scheuner C."/>
            <person name="Sibirny A.A."/>
            <person name="Slot J.C."/>
            <person name="Stielow J.B."/>
            <person name="Sun H."/>
            <person name="Kurtzman C.P."/>
            <person name="Blackwell M."/>
            <person name="Grigoriev I.V."/>
            <person name="Jeffries T.W."/>
        </authorList>
    </citation>
    <scope>NUCLEOTIDE SEQUENCE [LARGE SCALE GENOMIC DNA]</scope>
    <source>
        <strain evidence="1 2">NRRL Y-11557</strain>
    </source>
</reference>
<dbReference type="Proteomes" id="UP000094385">
    <property type="component" value="Unassembled WGS sequence"/>
</dbReference>
<name>A0A1E3PUS9_LIPST</name>
<dbReference type="OrthoDB" id="4364923at2759"/>
<keyword evidence="2" id="KW-1185">Reference proteome</keyword>
<dbReference type="AlphaFoldDB" id="A0A1E3PUS9"/>
<sequence>MRIESHWRILKKDYSSRFVRPRLDVLCYIVITGLVRSRIHLQRQVQLGREKPSSYKDFVQLWRKCAEAVDNSAILKRAEIYHTDKDRWVCSCSSFVLSHVWHIIGTQYR</sequence>